<proteinExistence type="predicted"/>
<sequence>MKTSLCYSSSALHSVKHKNDEPSHVVARRSPAPPPPPPLVSSSASRRAAGGSSLPIRPAAAPESLPSRRRRCRAPLLTLTRPSALLIGRVTAAPLHCWPAAASHRRSRRRSRRRAGESPDLLCHRPAGTLSAAGLRAAGRHRAAHRAAPPSRDTAGSSPASSSPAGAPSLSFSLLPPDHSLFLVLSDLLFSL</sequence>
<feature type="compositionally biased region" description="Basic residues" evidence="1">
    <location>
        <begin position="103"/>
        <end position="113"/>
    </location>
</feature>
<feature type="region of interest" description="Disordered" evidence="1">
    <location>
        <begin position="1"/>
        <end position="67"/>
    </location>
</feature>
<evidence type="ECO:0000313" key="2">
    <source>
        <dbReference type="EMBL" id="KAK9088895.1"/>
    </source>
</evidence>
<gene>
    <name evidence="2" type="ORF">Scep_027977</name>
</gene>
<reference evidence="2 3" key="1">
    <citation type="submission" date="2024-01" db="EMBL/GenBank/DDBJ databases">
        <title>Genome assemblies of Stephania.</title>
        <authorList>
            <person name="Yang L."/>
        </authorList>
    </citation>
    <scope>NUCLEOTIDE SEQUENCE [LARGE SCALE GENOMIC DNA]</scope>
    <source>
        <strain evidence="2">JXDWG</strain>
        <tissue evidence="2">Leaf</tissue>
    </source>
</reference>
<dbReference type="AlphaFoldDB" id="A0AAP0EB97"/>
<accession>A0AAP0EB97</accession>
<dbReference type="EMBL" id="JBBNAG010000012">
    <property type="protein sequence ID" value="KAK9088895.1"/>
    <property type="molecule type" value="Genomic_DNA"/>
</dbReference>
<organism evidence="2 3">
    <name type="scientific">Stephania cephalantha</name>
    <dbReference type="NCBI Taxonomy" id="152367"/>
    <lineage>
        <taxon>Eukaryota</taxon>
        <taxon>Viridiplantae</taxon>
        <taxon>Streptophyta</taxon>
        <taxon>Embryophyta</taxon>
        <taxon>Tracheophyta</taxon>
        <taxon>Spermatophyta</taxon>
        <taxon>Magnoliopsida</taxon>
        <taxon>Ranunculales</taxon>
        <taxon>Menispermaceae</taxon>
        <taxon>Menispermoideae</taxon>
        <taxon>Cissampelideae</taxon>
        <taxon>Stephania</taxon>
    </lineage>
</organism>
<dbReference type="Proteomes" id="UP001419268">
    <property type="component" value="Unassembled WGS sequence"/>
</dbReference>
<evidence type="ECO:0000313" key="3">
    <source>
        <dbReference type="Proteomes" id="UP001419268"/>
    </source>
</evidence>
<keyword evidence="3" id="KW-1185">Reference proteome</keyword>
<feature type="compositionally biased region" description="Polar residues" evidence="1">
    <location>
        <begin position="1"/>
        <end position="12"/>
    </location>
</feature>
<evidence type="ECO:0000256" key="1">
    <source>
        <dbReference type="SAM" id="MobiDB-lite"/>
    </source>
</evidence>
<feature type="compositionally biased region" description="Low complexity" evidence="1">
    <location>
        <begin position="146"/>
        <end position="168"/>
    </location>
</feature>
<protein>
    <submittedName>
        <fullName evidence="2">Uncharacterized protein</fullName>
    </submittedName>
</protein>
<comment type="caution">
    <text evidence="2">The sequence shown here is derived from an EMBL/GenBank/DDBJ whole genome shotgun (WGS) entry which is preliminary data.</text>
</comment>
<feature type="compositionally biased region" description="Low complexity" evidence="1">
    <location>
        <begin position="40"/>
        <end position="55"/>
    </location>
</feature>
<name>A0AAP0EB97_9MAGN</name>
<feature type="region of interest" description="Disordered" evidence="1">
    <location>
        <begin position="101"/>
        <end position="168"/>
    </location>
</feature>